<dbReference type="InterPro" id="IPR028994">
    <property type="entry name" value="Integrin_alpha_N"/>
</dbReference>
<dbReference type="SUPFAM" id="SSF49313">
    <property type="entry name" value="Cadherin-like"/>
    <property type="match status" value="2"/>
</dbReference>
<dbReference type="Gene3D" id="2.130.10.130">
    <property type="entry name" value="Integrin alpha, N-terminal"/>
    <property type="match status" value="1"/>
</dbReference>
<comment type="caution">
    <text evidence="9">The sequence shown here is derived from an EMBL/GenBank/DDBJ whole genome shotgun (WGS) entry which is preliminary data.</text>
</comment>
<dbReference type="Gene3D" id="2.30.30.100">
    <property type="match status" value="2"/>
</dbReference>
<dbReference type="FunFam" id="3.80.10.10:FF:000129">
    <property type="entry name" value="Leucine-rich repeat receptor-like kinase"/>
    <property type="match status" value="1"/>
</dbReference>
<dbReference type="PANTHER" id="PTHR48010">
    <property type="entry name" value="OS05G0588300 PROTEIN"/>
    <property type="match status" value="1"/>
</dbReference>
<accession>A0A6M0IQ18</accession>
<evidence type="ECO:0000313" key="10">
    <source>
        <dbReference type="Proteomes" id="UP000477386"/>
    </source>
</evidence>
<dbReference type="Pfam" id="PF13517">
    <property type="entry name" value="FG-GAP_3"/>
    <property type="match status" value="3"/>
</dbReference>
<organism evidence="9 10">
    <name type="scientific">Spirosoma agri</name>
    <dbReference type="NCBI Taxonomy" id="1987381"/>
    <lineage>
        <taxon>Bacteria</taxon>
        <taxon>Pseudomonadati</taxon>
        <taxon>Bacteroidota</taxon>
        <taxon>Cytophagia</taxon>
        <taxon>Cytophagales</taxon>
        <taxon>Cytophagaceae</taxon>
        <taxon>Spirosoma</taxon>
    </lineage>
</organism>
<dbReference type="Pfam" id="PF13855">
    <property type="entry name" value="LRR_8"/>
    <property type="match status" value="1"/>
</dbReference>
<dbReference type="FunFam" id="3.80.10.10:FF:000041">
    <property type="entry name" value="LRR receptor-like serine/threonine-protein kinase ERECTA"/>
    <property type="match status" value="1"/>
</dbReference>
<proteinExistence type="predicted"/>
<keyword evidence="4" id="KW-0732">Signal</keyword>
<evidence type="ECO:0000256" key="3">
    <source>
        <dbReference type="ARBA" id="ARBA00022692"/>
    </source>
</evidence>
<dbReference type="SMART" id="SM00736">
    <property type="entry name" value="CADG"/>
    <property type="match status" value="2"/>
</dbReference>
<dbReference type="GO" id="GO:0016020">
    <property type="term" value="C:membrane"/>
    <property type="evidence" value="ECO:0007669"/>
    <property type="project" value="UniProtKB-SubCell"/>
</dbReference>
<dbReference type="InterPro" id="IPR006644">
    <property type="entry name" value="Cadg"/>
</dbReference>
<evidence type="ECO:0000256" key="6">
    <source>
        <dbReference type="ARBA" id="ARBA00022989"/>
    </source>
</evidence>
<dbReference type="RefSeq" id="WP_164043186.1">
    <property type="nucleotide sequence ID" value="NZ_JAAGNZ010000003.1"/>
</dbReference>
<comment type="subcellular location">
    <subcellularLocation>
        <location evidence="1">Membrane</location>
    </subcellularLocation>
</comment>
<evidence type="ECO:0000259" key="8">
    <source>
        <dbReference type="SMART" id="SM00736"/>
    </source>
</evidence>
<evidence type="ECO:0000256" key="4">
    <source>
        <dbReference type="ARBA" id="ARBA00022729"/>
    </source>
</evidence>
<dbReference type="Proteomes" id="UP000477386">
    <property type="component" value="Unassembled WGS sequence"/>
</dbReference>
<name>A0A6M0IQ18_9BACT</name>
<dbReference type="InterPro" id="IPR003591">
    <property type="entry name" value="Leu-rich_rpt_typical-subtyp"/>
</dbReference>
<evidence type="ECO:0000256" key="7">
    <source>
        <dbReference type="ARBA" id="ARBA00023136"/>
    </source>
</evidence>
<dbReference type="InterPro" id="IPR013783">
    <property type="entry name" value="Ig-like_fold"/>
</dbReference>
<dbReference type="PANTHER" id="PTHR48010:SF58">
    <property type="entry name" value="RECEPTOR PROTEIN KINASE-LIKE PROTEIN ZAR1"/>
    <property type="match status" value="1"/>
</dbReference>
<dbReference type="InterPro" id="IPR015919">
    <property type="entry name" value="Cadherin-like_sf"/>
</dbReference>
<evidence type="ECO:0000313" key="9">
    <source>
        <dbReference type="EMBL" id="NEU70052.1"/>
    </source>
</evidence>
<keyword evidence="7" id="KW-0472">Membrane</keyword>
<dbReference type="AlphaFoldDB" id="A0A6M0IQ18"/>
<keyword evidence="2" id="KW-0433">Leucine-rich repeat</keyword>
<keyword evidence="5" id="KW-0677">Repeat</keyword>
<protein>
    <recommendedName>
        <fullName evidence="8">Dystroglycan-type cadherin-like domain-containing protein</fullName>
    </recommendedName>
</protein>
<dbReference type="InterPro" id="IPR001611">
    <property type="entry name" value="Leu-rich_rpt"/>
</dbReference>
<dbReference type="SUPFAM" id="SSF69318">
    <property type="entry name" value="Integrin alpha N-terminal domain"/>
    <property type="match status" value="1"/>
</dbReference>
<gene>
    <name evidence="9" type="ORF">GK091_24450</name>
</gene>
<dbReference type="Gene3D" id="2.60.40.10">
    <property type="entry name" value="Immunoglobulins"/>
    <property type="match status" value="2"/>
</dbReference>
<dbReference type="GO" id="GO:0005509">
    <property type="term" value="F:calcium ion binding"/>
    <property type="evidence" value="ECO:0007669"/>
    <property type="project" value="InterPro"/>
</dbReference>
<dbReference type="InterPro" id="IPR013517">
    <property type="entry name" value="FG-GAP"/>
</dbReference>
<feature type="domain" description="Dystroglycan-type cadherin-like" evidence="8">
    <location>
        <begin position="323"/>
        <end position="414"/>
    </location>
</feature>
<evidence type="ECO:0000256" key="5">
    <source>
        <dbReference type="ARBA" id="ARBA00022737"/>
    </source>
</evidence>
<dbReference type="EMBL" id="JAAGNZ010000003">
    <property type="protein sequence ID" value="NEU70052.1"/>
    <property type="molecule type" value="Genomic_DNA"/>
</dbReference>
<keyword evidence="3" id="KW-0812">Transmembrane</keyword>
<sequence>MVLLRCTSPVWGQCFNPPVSIPITTGNGLSTDRGDFNGDGKLDLVNTDFFSFNVYFSTESGNFSPRISLEGLDYMQAVVIADFNRDGNLDIAGTNYLFSLVIEYLGDGKGGFSDKIIIENGLLDGIWPRFAFNSLTATDYNQDGKPDLVLADNNGNVVLLPGDGTGGFGLPTLLNVYDPVARVRSVAVGDYNADGQMDLALVFYNSVYVSIRLGDKTGGFGTSTTYFAGSTPTSIVTSDFNLDGKLDLAVSLYTANAVSLLVGNGTGSFKTPIIIPATVTQMSGLAVRDLNADNKPDLVVSGSSPKVSELINCSGLSNTAPQVTTNEIQVATVRAPFSYVVNAFKDRETPNGLTYTATLQPANGLSFEPATRLLSGTPTSPGITSVTITATDPGGLSASTSFSISACSRTPDYSTLVDLFNATKGYSWVNRTNWLVGCDPCQWYGVGCNEQGRVTILNLPDNNLIGTLPASLSALSSLKELNVSGNGLSGEIPPGLGKLTDLTILYMPVNSLTGTIPAELGNLTKLQELYLGGNRLTGVIPSNLRKLSSLGILFLDYNQLSGGIPAWLSELSNLTALDLSGNPLGGSIPASLAALPKLNYVNLSAANLSGCLPTSLTAWCGRRINITENPGLPAYFQYFCTSGMGSCAADNTPPIATSLVNQTATIGTVFSLTIPAFADAQTPNSLIYAATLLPTNGLSFEPATRLLSGTPTSPGIISVTVTATDLGGLSASTTFAITVDPATASNFTLTGVTDVSCLSLTANQYQLDLTPTYSGQTSQPITFWVVNELVPTAEAGSHRLNLYTDNPTIVLKAQQGSATTQFVYNWLAACATSPAAGLNIVGVNTLICQQLSAQERLVRFIPLYTGQTTEPITFRVVNETLPTIEPAPYSLRLYVDNPVVTLSAQQGSRQATYQYKWLAQCLSGARLGTVEGDTGLHVKVLGNPVEAETVEVEIKGLMGQSVELTLIDLQGKVVQQQRVEQAGSVERVSLPVGQSRGMLLLDVRSGQQRQHVKVLRP</sequence>
<dbReference type="InterPro" id="IPR032675">
    <property type="entry name" value="LRR_dom_sf"/>
</dbReference>
<evidence type="ECO:0000256" key="1">
    <source>
        <dbReference type="ARBA" id="ARBA00004370"/>
    </source>
</evidence>
<evidence type="ECO:0000256" key="2">
    <source>
        <dbReference type="ARBA" id="ARBA00022614"/>
    </source>
</evidence>
<dbReference type="Pfam" id="PF05345">
    <property type="entry name" value="He_PIG"/>
    <property type="match status" value="2"/>
</dbReference>
<reference evidence="9 10" key="1">
    <citation type="submission" date="2020-02" db="EMBL/GenBank/DDBJ databases">
        <title>Draft genome sequence of two Spirosoma agri KCTC 52727 and Spirosoma terrae KCTC 52035.</title>
        <authorList>
            <person name="Rojas J."/>
            <person name="Ambika Manirajan B."/>
            <person name="Ratering S."/>
            <person name="Suarez C."/>
            <person name="Schnell S."/>
        </authorList>
    </citation>
    <scope>NUCLEOTIDE SEQUENCE [LARGE SCALE GENOMIC DNA]</scope>
    <source>
        <strain evidence="9 10">KCTC 52727</strain>
    </source>
</reference>
<dbReference type="InterPro" id="IPR050994">
    <property type="entry name" value="At_inactive_RLKs"/>
</dbReference>
<dbReference type="SUPFAM" id="SSF52058">
    <property type="entry name" value="L domain-like"/>
    <property type="match status" value="1"/>
</dbReference>
<dbReference type="SMART" id="SM00369">
    <property type="entry name" value="LRR_TYP"/>
    <property type="match status" value="3"/>
</dbReference>
<feature type="domain" description="Dystroglycan-type cadherin-like" evidence="8">
    <location>
        <begin position="654"/>
        <end position="746"/>
    </location>
</feature>
<keyword evidence="10" id="KW-1185">Reference proteome</keyword>
<dbReference type="Gene3D" id="3.80.10.10">
    <property type="entry name" value="Ribonuclease Inhibitor"/>
    <property type="match status" value="1"/>
</dbReference>
<keyword evidence="6" id="KW-1133">Transmembrane helix</keyword>
<dbReference type="Pfam" id="PF00560">
    <property type="entry name" value="LRR_1"/>
    <property type="match status" value="1"/>
</dbReference>